<evidence type="ECO:0000313" key="1">
    <source>
        <dbReference type="EMBL" id="KXZ54313.1"/>
    </source>
</evidence>
<dbReference type="Proteomes" id="UP000075714">
    <property type="component" value="Unassembled WGS sequence"/>
</dbReference>
<name>A0A150GX49_GONPE</name>
<organism evidence="1 2">
    <name type="scientific">Gonium pectorale</name>
    <name type="common">Green alga</name>
    <dbReference type="NCBI Taxonomy" id="33097"/>
    <lineage>
        <taxon>Eukaryota</taxon>
        <taxon>Viridiplantae</taxon>
        <taxon>Chlorophyta</taxon>
        <taxon>core chlorophytes</taxon>
        <taxon>Chlorophyceae</taxon>
        <taxon>CS clade</taxon>
        <taxon>Chlamydomonadales</taxon>
        <taxon>Volvocaceae</taxon>
        <taxon>Gonium</taxon>
    </lineage>
</organism>
<keyword evidence="2" id="KW-1185">Reference proteome</keyword>
<proteinExistence type="predicted"/>
<dbReference type="AlphaFoldDB" id="A0A150GX49"/>
<protein>
    <submittedName>
        <fullName evidence="1">Uncharacterized protein</fullName>
    </submittedName>
</protein>
<dbReference type="OrthoDB" id="532207at2759"/>
<accession>A0A150GX49</accession>
<evidence type="ECO:0000313" key="2">
    <source>
        <dbReference type="Proteomes" id="UP000075714"/>
    </source>
</evidence>
<dbReference type="EMBL" id="LSYV01000006">
    <property type="protein sequence ID" value="KXZ54313.1"/>
    <property type="molecule type" value="Genomic_DNA"/>
</dbReference>
<gene>
    <name evidence="1" type="ORF">GPECTOR_5g398</name>
</gene>
<comment type="caution">
    <text evidence="1">The sequence shown here is derived from an EMBL/GenBank/DDBJ whole genome shotgun (WGS) entry which is preliminary data.</text>
</comment>
<reference evidence="2" key="1">
    <citation type="journal article" date="2016" name="Nat. Commun.">
        <title>The Gonium pectorale genome demonstrates co-option of cell cycle regulation during the evolution of multicellularity.</title>
        <authorList>
            <person name="Hanschen E.R."/>
            <person name="Marriage T.N."/>
            <person name="Ferris P.J."/>
            <person name="Hamaji T."/>
            <person name="Toyoda A."/>
            <person name="Fujiyama A."/>
            <person name="Neme R."/>
            <person name="Noguchi H."/>
            <person name="Minakuchi Y."/>
            <person name="Suzuki M."/>
            <person name="Kawai-Toyooka H."/>
            <person name="Smith D.R."/>
            <person name="Sparks H."/>
            <person name="Anderson J."/>
            <person name="Bakaric R."/>
            <person name="Luria V."/>
            <person name="Karger A."/>
            <person name="Kirschner M.W."/>
            <person name="Durand P.M."/>
            <person name="Michod R.E."/>
            <person name="Nozaki H."/>
            <person name="Olson B.J."/>
        </authorList>
    </citation>
    <scope>NUCLEOTIDE SEQUENCE [LARGE SCALE GENOMIC DNA]</scope>
    <source>
        <strain evidence="2">NIES-2863</strain>
    </source>
</reference>
<sequence>MLKRRRSESLLSDVEPDVHISVHGRPEPLKAHYQVLSLYSKCVKELPRPSDGAPVVWDVSGLVPEGASVPFDAATVEAYLDLAYAHVDPQRRVHVSSIIDDTRPLLLFADAAASSPLVFEDLERALLSKDDLSLRVHVGDEVQFNLLLRGQIYFMTTESGLVRADMENKQRLAVLTPDQLFQQHMQQIPLAVCSALEEWLYLAGRLGTVEVARLLLEFARTQLTWCEISLCLPAIGTVYSPRVLQCMPPELLYEGFLRRQLTDMPTSMGLLRPVSGKVKVTFDSPAAATVYNRQLAASDEFAIENCAVRSILTDAQRGNALAVNMTVGGPDAGTATKIIEEVLEKAVNG</sequence>